<comment type="pathway">
    <text evidence="3">Amino-acid biosynthesis; S-adenosyl-L-methionine biosynthesis; S-adenosyl-L-methionine from L-methionine: step 1/1.</text>
</comment>
<evidence type="ECO:0000259" key="16">
    <source>
        <dbReference type="Pfam" id="PF02773"/>
    </source>
</evidence>
<dbReference type="Proteomes" id="UP000219036">
    <property type="component" value="Unassembled WGS sequence"/>
</dbReference>
<evidence type="ECO:0000256" key="7">
    <source>
        <dbReference type="ARBA" id="ARBA00022723"/>
    </source>
</evidence>
<keyword evidence="8" id="KW-0547">Nucleotide-binding</keyword>
<sequence length="377" mass="41289">MKIIKSAESVCQGHPDKSADIIADAILDELIIKDPYTRASIEVLITTGLVHVSGELSTDAYVDIPNIARGTLIEIGYTKPEYGFDGYTAGVITTISDQSPEIALGVPSEGAGDTCIVVGYATDETENYMPLPCNVANKITYMIDELRKDDIVPFFRPDGKAVVVAEYENGKPKRIDSITVLVQHEPYVSELELKNAVEENVIKKVVPPEYIDNQTKIVINPIGRFIIGGPMADTGLTGRKIIADAYGTAAASGGSAFSGKDPTKIDRSASYMARYIAKHIVASGLAHECNVEMVYVIGGDYPVSFNVKVDTEIDTQKLNKKIKEIFDLSPGGIINRLDLRRPIYKETSSYGHFGRSNEDFTWEQIDKNILEELKDVS</sequence>
<evidence type="ECO:0000259" key="15">
    <source>
        <dbReference type="Pfam" id="PF02772"/>
    </source>
</evidence>
<feature type="domain" description="S-adenosylmethionine synthetase N-terminal" evidence="14">
    <location>
        <begin position="4"/>
        <end position="100"/>
    </location>
</feature>
<dbReference type="InterPro" id="IPR022636">
    <property type="entry name" value="S-AdoMet_synthetase_sfam"/>
</dbReference>
<keyword evidence="18" id="KW-1185">Reference proteome</keyword>
<dbReference type="SUPFAM" id="SSF55973">
    <property type="entry name" value="S-adenosylmethionine synthetase"/>
    <property type="match status" value="3"/>
</dbReference>
<gene>
    <name evidence="17" type="ORF">SAMN06265182_1863</name>
</gene>
<evidence type="ECO:0000313" key="17">
    <source>
        <dbReference type="EMBL" id="SNZ10498.1"/>
    </source>
</evidence>
<organism evidence="17 18">
    <name type="scientific">Persephonella hydrogeniphila</name>
    <dbReference type="NCBI Taxonomy" id="198703"/>
    <lineage>
        <taxon>Bacteria</taxon>
        <taxon>Pseudomonadati</taxon>
        <taxon>Aquificota</taxon>
        <taxon>Aquificia</taxon>
        <taxon>Aquificales</taxon>
        <taxon>Hydrogenothermaceae</taxon>
        <taxon>Persephonella</taxon>
    </lineage>
</organism>
<feature type="domain" description="S-adenosylmethionine synthetase central" evidence="15">
    <location>
        <begin position="109"/>
        <end position="225"/>
    </location>
</feature>
<dbReference type="PANTHER" id="PTHR11964">
    <property type="entry name" value="S-ADENOSYLMETHIONINE SYNTHETASE"/>
    <property type="match status" value="1"/>
</dbReference>
<comment type="cofactor">
    <cofactor evidence="1">
        <name>Mg(2+)</name>
        <dbReference type="ChEBI" id="CHEBI:18420"/>
    </cofactor>
</comment>
<dbReference type="Pfam" id="PF00438">
    <property type="entry name" value="S-AdoMet_synt_N"/>
    <property type="match status" value="1"/>
</dbReference>
<dbReference type="InterPro" id="IPR022630">
    <property type="entry name" value="S-AdoMet_synt_C"/>
</dbReference>
<feature type="domain" description="S-adenosylmethionine synthetase C-terminal" evidence="16">
    <location>
        <begin position="227"/>
        <end position="364"/>
    </location>
</feature>
<dbReference type="GO" id="GO:0006730">
    <property type="term" value="P:one-carbon metabolic process"/>
    <property type="evidence" value="ECO:0007669"/>
    <property type="project" value="UniProtKB-KW"/>
</dbReference>
<evidence type="ECO:0000256" key="4">
    <source>
        <dbReference type="ARBA" id="ARBA00012828"/>
    </source>
</evidence>
<keyword evidence="9" id="KW-0067">ATP-binding</keyword>
<dbReference type="Pfam" id="PF02773">
    <property type="entry name" value="S-AdoMet_synt_C"/>
    <property type="match status" value="1"/>
</dbReference>
<evidence type="ECO:0000256" key="6">
    <source>
        <dbReference type="ARBA" id="ARBA00022679"/>
    </source>
</evidence>
<evidence type="ECO:0000256" key="8">
    <source>
        <dbReference type="ARBA" id="ARBA00022741"/>
    </source>
</evidence>
<dbReference type="GO" id="GO:0004478">
    <property type="term" value="F:methionine adenosyltransferase activity"/>
    <property type="evidence" value="ECO:0007669"/>
    <property type="project" value="UniProtKB-UniRule"/>
</dbReference>
<proteinExistence type="inferred from homology"/>
<dbReference type="EMBL" id="OBEI01000011">
    <property type="protein sequence ID" value="SNZ10498.1"/>
    <property type="molecule type" value="Genomic_DNA"/>
</dbReference>
<evidence type="ECO:0000256" key="3">
    <source>
        <dbReference type="ARBA" id="ARBA00005224"/>
    </source>
</evidence>
<keyword evidence="10" id="KW-0460">Magnesium</keyword>
<comment type="cofactor">
    <cofactor evidence="2">
        <name>K(+)</name>
        <dbReference type="ChEBI" id="CHEBI:29103"/>
    </cofactor>
</comment>
<accession>A0A285NMP0</accession>
<dbReference type="InterPro" id="IPR022629">
    <property type="entry name" value="S-AdoMet_synt_central"/>
</dbReference>
<dbReference type="InterPro" id="IPR002133">
    <property type="entry name" value="S-AdoMet_synthetase"/>
</dbReference>
<evidence type="ECO:0000256" key="1">
    <source>
        <dbReference type="ARBA" id="ARBA00001946"/>
    </source>
</evidence>
<protein>
    <recommendedName>
        <fullName evidence="4 12">Methionine adenosyltransferase</fullName>
        <ecNumber evidence="4 12">2.5.1.6</ecNumber>
    </recommendedName>
</protein>
<dbReference type="Gene3D" id="3.30.300.10">
    <property type="match status" value="3"/>
</dbReference>
<comment type="similarity">
    <text evidence="13">Belongs to the AdoMet synthase family.</text>
</comment>
<dbReference type="GO" id="GO:0046872">
    <property type="term" value="F:metal ion binding"/>
    <property type="evidence" value="ECO:0007669"/>
    <property type="project" value="UniProtKB-KW"/>
</dbReference>
<keyword evidence="7" id="KW-0479">Metal-binding</keyword>
<dbReference type="RefSeq" id="WP_097001018.1">
    <property type="nucleotide sequence ID" value="NZ_OBEI01000011.1"/>
</dbReference>
<dbReference type="CDD" id="cd18079">
    <property type="entry name" value="S-AdoMet_synt"/>
    <property type="match status" value="1"/>
</dbReference>
<evidence type="ECO:0000256" key="10">
    <source>
        <dbReference type="ARBA" id="ARBA00022842"/>
    </source>
</evidence>
<evidence type="ECO:0000259" key="14">
    <source>
        <dbReference type="Pfam" id="PF00438"/>
    </source>
</evidence>
<dbReference type="EC" id="2.5.1.6" evidence="4 12"/>
<dbReference type="GO" id="GO:0006556">
    <property type="term" value="P:S-adenosylmethionine biosynthetic process"/>
    <property type="evidence" value="ECO:0007669"/>
    <property type="project" value="UniProtKB-UniRule"/>
</dbReference>
<dbReference type="Pfam" id="PF02772">
    <property type="entry name" value="S-AdoMet_synt_M"/>
    <property type="match status" value="1"/>
</dbReference>
<evidence type="ECO:0000313" key="18">
    <source>
        <dbReference type="Proteomes" id="UP000219036"/>
    </source>
</evidence>
<keyword evidence="11" id="KW-0630">Potassium</keyword>
<dbReference type="OrthoDB" id="9801686at2"/>
<dbReference type="GO" id="GO:0005524">
    <property type="term" value="F:ATP binding"/>
    <property type="evidence" value="ECO:0007669"/>
    <property type="project" value="UniProtKB-KW"/>
</dbReference>
<dbReference type="InterPro" id="IPR022628">
    <property type="entry name" value="S-AdoMet_synt_N"/>
</dbReference>
<name>A0A285NMP0_9AQUI</name>
<dbReference type="NCBIfam" id="TIGR01034">
    <property type="entry name" value="metK"/>
    <property type="match status" value="1"/>
</dbReference>
<dbReference type="AlphaFoldDB" id="A0A285NMP0"/>
<evidence type="ECO:0000256" key="2">
    <source>
        <dbReference type="ARBA" id="ARBA00001958"/>
    </source>
</evidence>
<dbReference type="FunFam" id="3.30.300.10:FF:000003">
    <property type="entry name" value="S-adenosylmethionine synthase"/>
    <property type="match status" value="1"/>
</dbReference>
<evidence type="ECO:0000256" key="13">
    <source>
        <dbReference type="RuleBase" id="RU004462"/>
    </source>
</evidence>
<evidence type="ECO:0000256" key="12">
    <source>
        <dbReference type="NCBIfam" id="TIGR01034"/>
    </source>
</evidence>
<evidence type="ECO:0000256" key="5">
    <source>
        <dbReference type="ARBA" id="ARBA00022563"/>
    </source>
</evidence>
<keyword evidence="5" id="KW-0554">One-carbon metabolism</keyword>
<keyword evidence="6 17" id="KW-0808">Transferase</keyword>
<evidence type="ECO:0000256" key="9">
    <source>
        <dbReference type="ARBA" id="ARBA00022840"/>
    </source>
</evidence>
<evidence type="ECO:0000256" key="11">
    <source>
        <dbReference type="ARBA" id="ARBA00022958"/>
    </source>
</evidence>
<dbReference type="PIRSF" id="PIRSF000497">
    <property type="entry name" value="MAT"/>
    <property type="match status" value="1"/>
</dbReference>
<reference evidence="18" key="1">
    <citation type="submission" date="2017-09" db="EMBL/GenBank/DDBJ databases">
        <authorList>
            <person name="Varghese N."/>
            <person name="Submissions S."/>
        </authorList>
    </citation>
    <scope>NUCLEOTIDE SEQUENCE [LARGE SCALE GENOMIC DNA]</scope>
    <source>
        <strain evidence="18">DSM 15103</strain>
    </source>
</reference>